<feature type="compositionally biased region" description="Basic and acidic residues" evidence="1">
    <location>
        <begin position="11"/>
        <end position="35"/>
    </location>
</feature>
<dbReference type="Proteomes" id="UP001454036">
    <property type="component" value="Unassembled WGS sequence"/>
</dbReference>
<evidence type="ECO:0000313" key="3">
    <source>
        <dbReference type="Proteomes" id="UP001454036"/>
    </source>
</evidence>
<accession>A0AAV3RLA3</accession>
<gene>
    <name evidence="2" type="ORF">LIER_29168</name>
</gene>
<protein>
    <submittedName>
        <fullName evidence="2">Uncharacterized protein</fullName>
    </submittedName>
</protein>
<sequence length="283" mass="31856">MEVAKEQVPPVEERHVSNEWLPEHEQQGDNDKENEQGSNEEDIVVVIIKRRKAKGKLKINENRSRVRNKRVPKNVVVSTENVAMNSKEEEAKWKFVASRRIFAERMMSENTKKNPDIMSILEDAGVMPTVEIVSPYYPKLIREFICNMTEDIDDPESPNFKSTGASFNLGQFIFDKTIQHAQSYAGLNPIAYPSMLCSIMKAQHSDIIVADDEEAPSPGYITISPKLLQGTHVADIPLRVVETGSGSGPGNEETTRFIRNENQAFRWSDSDQSAQEICFGGKA</sequence>
<proteinExistence type="predicted"/>
<keyword evidence="3" id="KW-1185">Reference proteome</keyword>
<evidence type="ECO:0000313" key="2">
    <source>
        <dbReference type="EMBL" id="GAA0176116.1"/>
    </source>
</evidence>
<dbReference type="EMBL" id="BAABME010009953">
    <property type="protein sequence ID" value="GAA0176116.1"/>
    <property type="molecule type" value="Genomic_DNA"/>
</dbReference>
<organism evidence="2 3">
    <name type="scientific">Lithospermum erythrorhizon</name>
    <name type="common">Purple gromwell</name>
    <name type="synonym">Lithospermum officinale var. erythrorhizon</name>
    <dbReference type="NCBI Taxonomy" id="34254"/>
    <lineage>
        <taxon>Eukaryota</taxon>
        <taxon>Viridiplantae</taxon>
        <taxon>Streptophyta</taxon>
        <taxon>Embryophyta</taxon>
        <taxon>Tracheophyta</taxon>
        <taxon>Spermatophyta</taxon>
        <taxon>Magnoliopsida</taxon>
        <taxon>eudicotyledons</taxon>
        <taxon>Gunneridae</taxon>
        <taxon>Pentapetalae</taxon>
        <taxon>asterids</taxon>
        <taxon>lamiids</taxon>
        <taxon>Boraginales</taxon>
        <taxon>Boraginaceae</taxon>
        <taxon>Boraginoideae</taxon>
        <taxon>Lithospermeae</taxon>
        <taxon>Lithospermum</taxon>
    </lineage>
</organism>
<evidence type="ECO:0000256" key="1">
    <source>
        <dbReference type="SAM" id="MobiDB-lite"/>
    </source>
</evidence>
<feature type="region of interest" description="Disordered" evidence="1">
    <location>
        <begin position="1"/>
        <end position="41"/>
    </location>
</feature>
<dbReference type="AlphaFoldDB" id="A0AAV3RLA3"/>
<reference evidence="2 3" key="1">
    <citation type="submission" date="2024-01" db="EMBL/GenBank/DDBJ databases">
        <title>The complete chloroplast genome sequence of Lithospermum erythrorhizon: insights into the phylogenetic relationship among Boraginaceae species and the maternal lineages of purple gromwells.</title>
        <authorList>
            <person name="Okada T."/>
            <person name="Watanabe K."/>
        </authorList>
    </citation>
    <scope>NUCLEOTIDE SEQUENCE [LARGE SCALE GENOMIC DNA]</scope>
</reference>
<name>A0AAV3RLA3_LITER</name>
<comment type="caution">
    <text evidence="2">The sequence shown here is derived from an EMBL/GenBank/DDBJ whole genome shotgun (WGS) entry which is preliminary data.</text>
</comment>